<sequence length="129" mass="14452">MEFFSLKRKTSAVYLPYRFFMGSDFQAPVWQRRAELKRMSTPAKCSQCCLTCNTTDGHDVGSLRKPDLVTFQVFIDLSHAVVEGNEAGCEFAKKDQVQPVNEIGGQTLRVCTRGDSISHLAKFGDKPVE</sequence>
<name>A0ABP0GUJ5_CLALP</name>
<keyword evidence="2" id="KW-1185">Reference proteome</keyword>
<accession>A0ABP0GUJ5</accession>
<protein>
    <submittedName>
        <fullName evidence="1">Uncharacterized protein</fullName>
    </submittedName>
</protein>
<gene>
    <name evidence="1" type="ORF">CVLEPA_LOCUS27699</name>
</gene>
<dbReference type="EMBL" id="CAWYQH010000141">
    <property type="protein sequence ID" value="CAK8694319.1"/>
    <property type="molecule type" value="Genomic_DNA"/>
</dbReference>
<reference evidence="1 2" key="1">
    <citation type="submission" date="2024-02" db="EMBL/GenBank/DDBJ databases">
        <authorList>
            <person name="Daric V."/>
            <person name="Darras S."/>
        </authorList>
    </citation>
    <scope>NUCLEOTIDE SEQUENCE [LARGE SCALE GENOMIC DNA]</scope>
</reference>
<evidence type="ECO:0000313" key="1">
    <source>
        <dbReference type="EMBL" id="CAK8694319.1"/>
    </source>
</evidence>
<organism evidence="1 2">
    <name type="scientific">Clavelina lepadiformis</name>
    <name type="common">Light-bulb sea squirt</name>
    <name type="synonym">Ascidia lepadiformis</name>
    <dbReference type="NCBI Taxonomy" id="159417"/>
    <lineage>
        <taxon>Eukaryota</taxon>
        <taxon>Metazoa</taxon>
        <taxon>Chordata</taxon>
        <taxon>Tunicata</taxon>
        <taxon>Ascidiacea</taxon>
        <taxon>Aplousobranchia</taxon>
        <taxon>Clavelinidae</taxon>
        <taxon>Clavelina</taxon>
    </lineage>
</organism>
<evidence type="ECO:0000313" key="2">
    <source>
        <dbReference type="Proteomes" id="UP001642483"/>
    </source>
</evidence>
<dbReference type="Proteomes" id="UP001642483">
    <property type="component" value="Unassembled WGS sequence"/>
</dbReference>
<comment type="caution">
    <text evidence="1">The sequence shown here is derived from an EMBL/GenBank/DDBJ whole genome shotgun (WGS) entry which is preliminary data.</text>
</comment>
<proteinExistence type="predicted"/>